<keyword evidence="2" id="KW-1185">Reference proteome</keyword>
<dbReference type="EMBL" id="REGN01003090">
    <property type="protein sequence ID" value="RNA24618.1"/>
    <property type="molecule type" value="Genomic_DNA"/>
</dbReference>
<comment type="caution">
    <text evidence="1">The sequence shown here is derived from an EMBL/GenBank/DDBJ whole genome shotgun (WGS) entry which is preliminary data.</text>
</comment>
<dbReference type="Proteomes" id="UP000276133">
    <property type="component" value="Unassembled WGS sequence"/>
</dbReference>
<dbReference type="AlphaFoldDB" id="A0A3M7RMU4"/>
<proteinExistence type="predicted"/>
<organism evidence="1 2">
    <name type="scientific">Brachionus plicatilis</name>
    <name type="common">Marine rotifer</name>
    <name type="synonym">Brachionus muelleri</name>
    <dbReference type="NCBI Taxonomy" id="10195"/>
    <lineage>
        <taxon>Eukaryota</taxon>
        <taxon>Metazoa</taxon>
        <taxon>Spiralia</taxon>
        <taxon>Gnathifera</taxon>
        <taxon>Rotifera</taxon>
        <taxon>Eurotatoria</taxon>
        <taxon>Monogononta</taxon>
        <taxon>Pseudotrocha</taxon>
        <taxon>Ploima</taxon>
        <taxon>Brachionidae</taxon>
        <taxon>Brachionus</taxon>
    </lineage>
</organism>
<accession>A0A3M7RMU4</accession>
<protein>
    <submittedName>
        <fullName evidence="1">Uncharacterized protein</fullName>
    </submittedName>
</protein>
<evidence type="ECO:0000313" key="2">
    <source>
        <dbReference type="Proteomes" id="UP000276133"/>
    </source>
</evidence>
<reference evidence="1 2" key="1">
    <citation type="journal article" date="2018" name="Sci. Rep.">
        <title>Genomic signatures of local adaptation to the degree of environmental predictability in rotifers.</title>
        <authorList>
            <person name="Franch-Gras L."/>
            <person name="Hahn C."/>
            <person name="Garcia-Roger E.M."/>
            <person name="Carmona M.J."/>
            <person name="Serra M."/>
            <person name="Gomez A."/>
        </authorList>
    </citation>
    <scope>NUCLEOTIDE SEQUENCE [LARGE SCALE GENOMIC DNA]</scope>
    <source>
        <strain evidence="1">HYR1</strain>
    </source>
</reference>
<sequence>MDYYPNILIYAPFFDCNDMPFSTIVTCRISRKRFVSTFESSVDNVNAIGVGISDVLFHETSEAGQVSGYTGNAHDGALSWSVSPRLVVRGKDSHVTASHELLVVHGQQGTCGL</sequence>
<name>A0A3M7RMU4_BRAPC</name>
<gene>
    <name evidence="1" type="ORF">BpHYR1_002666</name>
</gene>
<evidence type="ECO:0000313" key="1">
    <source>
        <dbReference type="EMBL" id="RNA24618.1"/>
    </source>
</evidence>